<keyword evidence="6 11" id="KW-0067">ATP-binding</keyword>
<dbReference type="InterPro" id="IPR036388">
    <property type="entry name" value="WH-like_DNA-bd_sf"/>
</dbReference>
<evidence type="ECO:0000256" key="3">
    <source>
        <dbReference type="ARBA" id="ARBA00022741"/>
    </source>
</evidence>
<evidence type="ECO:0000256" key="2">
    <source>
        <dbReference type="ARBA" id="ARBA00022723"/>
    </source>
</evidence>
<name>A0ABQ9YNZ6_9CRUS</name>
<keyword evidence="12" id="KW-0175">Coiled coil</keyword>
<evidence type="ECO:0000256" key="11">
    <source>
        <dbReference type="RuleBase" id="RU364117"/>
    </source>
</evidence>
<evidence type="ECO:0000256" key="6">
    <source>
        <dbReference type="ARBA" id="ARBA00022840"/>
    </source>
</evidence>
<dbReference type="PANTHER" id="PTHR13710:SF105">
    <property type="entry name" value="ATP-DEPENDENT DNA HELICASE Q1"/>
    <property type="match status" value="1"/>
</dbReference>
<dbReference type="PANTHER" id="PTHR13710">
    <property type="entry name" value="DNA HELICASE RECQ FAMILY MEMBER"/>
    <property type="match status" value="1"/>
</dbReference>
<dbReference type="PROSITE" id="PS51192">
    <property type="entry name" value="HELICASE_ATP_BIND_1"/>
    <property type="match status" value="1"/>
</dbReference>
<dbReference type="CDD" id="cd18015">
    <property type="entry name" value="DEXHc_RecQ1"/>
    <property type="match status" value="1"/>
</dbReference>
<accession>A0ABQ9YNZ6</accession>
<feature type="compositionally biased region" description="Polar residues" evidence="13">
    <location>
        <begin position="590"/>
        <end position="605"/>
    </location>
</feature>
<dbReference type="SMART" id="SM00487">
    <property type="entry name" value="DEXDc"/>
    <property type="match status" value="1"/>
</dbReference>
<evidence type="ECO:0000313" key="16">
    <source>
        <dbReference type="EMBL" id="KAK4002292.1"/>
    </source>
</evidence>
<keyword evidence="3 11" id="KW-0547">Nucleotide-binding</keyword>
<evidence type="ECO:0000256" key="7">
    <source>
        <dbReference type="ARBA" id="ARBA00023125"/>
    </source>
</evidence>
<gene>
    <name evidence="16" type="ORF">OUZ56_004130</name>
</gene>
<dbReference type="Pfam" id="PF00271">
    <property type="entry name" value="Helicase_C"/>
    <property type="match status" value="1"/>
</dbReference>
<feature type="domain" description="Helicase C-terminal" evidence="15">
    <location>
        <begin position="290"/>
        <end position="439"/>
    </location>
</feature>
<evidence type="ECO:0000256" key="10">
    <source>
        <dbReference type="ARBA" id="ARBA00049360"/>
    </source>
</evidence>
<evidence type="ECO:0000259" key="14">
    <source>
        <dbReference type="PROSITE" id="PS51192"/>
    </source>
</evidence>
<dbReference type="InterPro" id="IPR027417">
    <property type="entry name" value="P-loop_NTPase"/>
</dbReference>
<dbReference type="CDD" id="cd18794">
    <property type="entry name" value="SF2_C_RecQ"/>
    <property type="match status" value="1"/>
</dbReference>
<sequence>MAQLVVERELKQIDSELNVIEGEIQKLNEKKRKLLKRKETLKQQANEEATKKLASQDWETSDFQWTTKLYQTIQDSFHIEKFRPMQLSAMNAVLKGHDVILIMPTGGGKSLCYQLPALISDGITLVVTPLVSLMEDQLASLEKLGIKAAKLNASSTKEEVNMVQTAMTDKKSPLKLLYVTPEKLAKSKRFMTKLQKMYQLKHFAFVAVDEVHCCSQWGHDFRPDYKFLGVLRSLFPTVPIIGLTATATSNVTTDVQKMLNLKNCLVFKASFNRPNLYYEVRNKPSTQKECIDELVHLLQNRFRDQSGIIYTTSVKDCDQLASDLRQQKCRVASYHASLEPSDRTQVHTGWRDNKYQAVVATIAFGMGIDKPDVRFVIHHSISKSMENFYQESGRAGRDDLKACCIVYWRLSDLFRLSTMVFTEQTGLRNLYAMAAYCLDSERCRREVIASHFDERWESSSCNKMCDHCSQESKSTEMNITEHLITLSQILKRAEEQQVRVTAQKLIDAWQNTGQVSLRLPDSKKSAKLPRETCESILAHLLLEGYLKEDFHFTPYSTISYLLLDERANYIDKEIIMKVEASLDEEKKPSSTRSKTTRKQPTTPSATAKKLKVEERLIDVSDSD</sequence>
<keyword evidence="17" id="KW-1185">Reference proteome</keyword>
<dbReference type="Pfam" id="PF00270">
    <property type="entry name" value="DEAD"/>
    <property type="match status" value="1"/>
</dbReference>
<keyword evidence="7" id="KW-0238">DNA-binding</keyword>
<evidence type="ECO:0000256" key="1">
    <source>
        <dbReference type="ARBA" id="ARBA00005446"/>
    </source>
</evidence>
<organism evidence="16 17">
    <name type="scientific">Daphnia magna</name>
    <dbReference type="NCBI Taxonomy" id="35525"/>
    <lineage>
        <taxon>Eukaryota</taxon>
        <taxon>Metazoa</taxon>
        <taxon>Ecdysozoa</taxon>
        <taxon>Arthropoda</taxon>
        <taxon>Crustacea</taxon>
        <taxon>Branchiopoda</taxon>
        <taxon>Diplostraca</taxon>
        <taxon>Cladocera</taxon>
        <taxon>Anomopoda</taxon>
        <taxon>Daphniidae</taxon>
        <taxon>Daphnia</taxon>
    </lineage>
</organism>
<dbReference type="InterPro" id="IPR001650">
    <property type="entry name" value="Helicase_C-like"/>
</dbReference>
<keyword evidence="2" id="KW-0479">Metal-binding</keyword>
<dbReference type="InterPro" id="IPR014001">
    <property type="entry name" value="Helicase_ATP-bd"/>
</dbReference>
<dbReference type="InterPro" id="IPR011545">
    <property type="entry name" value="DEAD/DEAH_box_helicase_dom"/>
</dbReference>
<dbReference type="Gene3D" id="3.40.50.300">
    <property type="entry name" value="P-loop containing nucleotide triphosphate hydrolases"/>
    <property type="match status" value="2"/>
</dbReference>
<dbReference type="InterPro" id="IPR032284">
    <property type="entry name" value="RecQ_Zn-bd"/>
</dbReference>
<dbReference type="Pfam" id="PF16124">
    <property type="entry name" value="RecQ_Zn_bind"/>
    <property type="match status" value="1"/>
</dbReference>
<feature type="compositionally biased region" description="Basic and acidic residues" evidence="13">
    <location>
        <begin position="610"/>
        <end position="623"/>
    </location>
</feature>
<protein>
    <recommendedName>
        <fullName evidence="11">ATP-dependent DNA helicase</fullName>
        <ecNumber evidence="11">5.6.2.4</ecNumber>
    </recommendedName>
</protein>
<evidence type="ECO:0000256" key="9">
    <source>
        <dbReference type="ARBA" id="ARBA00034617"/>
    </source>
</evidence>
<comment type="subcellular location">
    <subcellularLocation>
        <location evidence="11">Nucleus</location>
    </subcellularLocation>
</comment>
<dbReference type="EMBL" id="JAOYFB010000001">
    <property type="protein sequence ID" value="KAK4002292.1"/>
    <property type="molecule type" value="Genomic_DNA"/>
</dbReference>
<keyword evidence="4 11" id="KW-0378">Hydrolase</keyword>
<evidence type="ECO:0000256" key="4">
    <source>
        <dbReference type="ARBA" id="ARBA00022801"/>
    </source>
</evidence>
<feature type="region of interest" description="Disordered" evidence="13">
    <location>
        <begin position="581"/>
        <end position="623"/>
    </location>
</feature>
<comment type="caution">
    <text evidence="16">The sequence shown here is derived from an EMBL/GenBank/DDBJ whole genome shotgun (WGS) entry which is preliminary data.</text>
</comment>
<evidence type="ECO:0000256" key="12">
    <source>
        <dbReference type="SAM" id="Coils"/>
    </source>
</evidence>
<dbReference type="PROSITE" id="PS51194">
    <property type="entry name" value="HELICASE_CTER"/>
    <property type="match status" value="1"/>
</dbReference>
<proteinExistence type="inferred from homology"/>
<keyword evidence="11" id="KW-0539">Nucleus</keyword>
<dbReference type="Gene3D" id="1.10.10.10">
    <property type="entry name" value="Winged helix-like DNA-binding domain superfamily/Winged helix DNA-binding domain"/>
    <property type="match status" value="1"/>
</dbReference>
<keyword evidence="5 11" id="KW-0347">Helicase</keyword>
<dbReference type="SUPFAM" id="SSF52540">
    <property type="entry name" value="P-loop containing nucleoside triphosphate hydrolases"/>
    <property type="match status" value="1"/>
</dbReference>
<dbReference type="NCBIfam" id="TIGR00614">
    <property type="entry name" value="recQ_fam"/>
    <property type="match status" value="1"/>
</dbReference>
<evidence type="ECO:0000256" key="5">
    <source>
        <dbReference type="ARBA" id="ARBA00022806"/>
    </source>
</evidence>
<evidence type="ECO:0000256" key="8">
    <source>
        <dbReference type="ARBA" id="ARBA00023235"/>
    </source>
</evidence>
<evidence type="ECO:0000259" key="15">
    <source>
        <dbReference type="PROSITE" id="PS51194"/>
    </source>
</evidence>
<reference evidence="16 17" key="1">
    <citation type="journal article" date="2023" name="Nucleic Acids Res.">
        <title>The hologenome of Daphnia magna reveals possible DNA methylation and microbiome-mediated evolution of the host genome.</title>
        <authorList>
            <person name="Chaturvedi A."/>
            <person name="Li X."/>
            <person name="Dhandapani V."/>
            <person name="Marshall H."/>
            <person name="Kissane S."/>
            <person name="Cuenca-Cambronero M."/>
            <person name="Asole G."/>
            <person name="Calvet F."/>
            <person name="Ruiz-Romero M."/>
            <person name="Marangio P."/>
            <person name="Guigo R."/>
            <person name="Rago D."/>
            <person name="Mirbahai L."/>
            <person name="Eastwood N."/>
            <person name="Colbourne J.K."/>
            <person name="Zhou J."/>
            <person name="Mallon E."/>
            <person name="Orsini L."/>
        </authorList>
    </citation>
    <scope>NUCLEOTIDE SEQUENCE [LARGE SCALE GENOMIC DNA]</scope>
    <source>
        <strain evidence="16">LRV0_1</strain>
    </source>
</reference>
<evidence type="ECO:0000256" key="13">
    <source>
        <dbReference type="SAM" id="MobiDB-lite"/>
    </source>
</evidence>
<comment type="catalytic activity">
    <reaction evidence="9 11">
        <text>Couples ATP hydrolysis with the unwinding of duplex DNA by translocating in the 3'-5' direction.</text>
        <dbReference type="EC" id="5.6.2.4"/>
    </reaction>
</comment>
<keyword evidence="8" id="KW-0413">Isomerase</keyword>
<evidence type="ECO:0000313" key="17">
    <source>
        <dbReference type="Proteomes" id="UP001234178"/>
    </source>
</evidence>
<feature type="domain" description="Helicase ATP-binding" evidence="14">
    <location>
        <begin position="90"/>
        <end position="265"/>
    </location>
</feature>
<dbReference type="SMART" id="SM00490">
    <property type="entry name" value="HELICc"/>
    <property type="match status" value="1"/>
</dbReference>
<dbReference type="EC" id="5.6.2.4" evidence="11"/>
<feature type="coiled-coil region" evidence="12">
    <location>
        <begin position="10"/>
        <end position="51"/>
    </location>
</feature>
<comment type="similarity">
    <text evidence="1 11">Belongs to the helicase family. RecQ subfamily.</text>
</comment>
<dbReference type="Proteomes" id="UP001234178">
    <property type="component" value="Unassembled WGS sequence"/>
</dbReference>
<dbReference type="InterPro" id="IPR004589">
    <property type="entry name" value="DNA_helicase_ATP-dep_RecQ"/>
</dbReference>
<comment type="catalytic activity">
    <reaction evidence="10 11">
        <text>ATP + H2O = ADP + phosphate + H(+)</text>
        <dbReference type="Rhea" id="RHEA:13065"/>
        <dbReference type="ChEBI" id="CHEBI:15377"/>
        <dbReference type="ChEBI" id="CHEBI:15378"/>
        <dbReference type="ChEBI" id="CHEBI:30616"/>
        <dbReference type="ChEBI" id="CHEBI:43474"/>
        <dbReference type="ChEBI" id="CHEBI:456216"/>
    </reaction>
</comment>